<dbReference type="Proteomes" id="UP001148125">
    <property type="component" value="Unassembled WGS sequence"/>
</dbReference>
<keyword evidence="4 7" id="KW-0238">DNA-binding</keyword>
<evidence type="ECO:0000256" key="1">
    <source>
        <dbReference type="ARBA" id="ARBA00022553"/>
    </source>
</evidence>
<evidence type="ECO:0000313" key="11">
    <source>
        <dbReference type="Proteomes" id="UP001148125"/>
    </source>
</evidence>
<feature type="domain" description="OmpR/PhoB-type" evidence="9">
    <location>
        <begin position="128"/>
        <end position="225"/>
    </location>
</feature>
<sequence length="228" mass="26396">MSRKTILVVDDEKELVELVTSYLIKESYHVLKAHDGAEIFPILQREKVDLIVLDVMMPKMDGYTACEKIREKWTMPIIMLTAKGGEMDRVQGLKIGADDYVVKPFSPKELVARIEAQLRRIELTTKKASAIRFGGLEIDTEGRTVMADEQNVTLTRKEYDLLLYLVEHEKMVFSREQIHDFVWGMDYEKGTFRTVDTHIKTLRIKLGKYGNWLKTVWGVGYKFDGDNE</sequence>
<dbReference type="SMART" id="SM00448">
    <property type="entry name" value="REC"/>
    <property type="match status" value="1"/>
</dbReference>
<dbReference type="InterPro" id="IPR001789">
    <property type="entry name" value="Sig_transdc_resp-reg_receiver"/>
</dbReference>
<keyword evidence="1 6" id="KW-0597">Phosphoprotein</keyword>
<feature type="modified residue" description="4-aspartylphosphate" evidence="6">
    <location>
        <position position="54"/>
    </location>
</feature>
<gene>
    <name evidence="10" type="ORF">N7Z68_03780</name>
</gene>
<reference evidence="10" key="1">
    <citation type="submission" date="2024-05" db="EMBL/GenBank/DDBJ databases">
        <title>Alkalihalobacillus sp. strain MEB203 novel alkaliphilic bacterium from Lonar Lake, India.</title>
        <authorList>
            <person name="Joshi A."/>
            <person name="Thite S."/>
            <person name="Mengade P."/>
        </authorList>
    </citation>
    <scope>NUCLEOTIDE SEQUENCE</scope>
    <source>
        <strain evidence="10">MEB 203</strain>
    </source>
</reference>
<evidence type="ECO:0000256" key="3">
    <source>
        <dbReference type="ARBA" id="ARBA00023015"/>
    </source>
</evidence>
<accession>A0ABT5VAJ9</accession>
<organism evidence="10 11">
    <name type="scientific">Alkalihalobacterium chitinilyticum</name>
    <dbReference type="NCBI Taxonomy" id="2980103"/>
    <lineage>
        <taxon>Bacteria</taxon>
        <taxon>Bacillati</taxon>
        <taxon>Bacillota</taxon>
        <taxon>Bacilli</taxon>
        <taxon>Bacillales</taxon>
        <taxon>Bacillaceae</taxon>
        <taxon>Alkalihalobacterium</taxon>
    </lineage>
</organism>
<evidence type="ECO:0000256" key="4">
    <source>
        <dbReference type="ARBA" id="ARBA00023125"/>
    </source>
</evidence>
<dbReference type="SUPFAM" id="SSF52172">
    <property type="entry name" value="CheY-like"/>
    <property type="match status" value="1"/>
</dbReference>
<feature type="domain" description="Response regulatory" evidence="8">
    <location>
        <begin position="5"/>
        <end position="118"/>
    </location>
</feature>
<evidence type="ECO:0000256" key="7">
    <source>
        <dbReference type="PROSITE-ProRule" id="PRU01091"/>
    </source>
</evidence>
<dbReference type="PROSITE" id="PS50110">
    <property type="entry name" value="RESPONSE_REGULATORY"/>
    <property type="match status" value="1"/>
</dbReference>
<dbReference type="Gene3D" id="1.10.10.10">
    <property type="entry name" value="Winged helix-like DNA-binding domain superfamily/Winged helix DNA-binding domain"/>
    <property type="match status" value="1"/>
</dbReference>
<dbReference type="CDD" id="cd00383">
    <property type="entry name" value="trans_reg_C"/>
    <property type="match status" value="1"/>
</dbReference>
<evidence type="ECO:0000313" key="10">
    <source>
        <dbReference type="EMBL" id="MDE5412492.1"/>
    </source>
</evidence>
<evidence type="ECO:0000259" key="8">
    <source>
        <dbReference type="PROSITE" id="PS50110"/>
    </source>
</evidence>
<evidence type="ECO:0000256" key="2">
    <source>
        <dbReference type="ARBA" id="ARBA00023012"/>
    </source>
</evidence>
<dbReference type="PANTHER" id="PTHR48111:SF1">
    <property type="entry name" value="TWO-COMPONENT RESPONSE REGULATOR ORR33"/>
    <property type="match status" value="1"/>
</dbReference>
<dbReference type="CDD" id="cd17574">
    <property type="entry name" value="REC_OmpR"/>
    <property type="match status" value="1"/>
</dbReference>
<dbReference type="InterPro" id="IPR039420">
    <property type="entry name" value="WalR-like"/>
</dbReference>
<evidence type="ECO:0000256" key="5">
    <source>
        <dbReference type="ARBA" id="ARBA00023163"/>
    </source>
</evidence>
<feature type="DNA-binding region" description="OmpR/PhoB-type" evidence="7">
    <location>
        <begin position="128"/>
        <end position="225"/>
    </location>
</feature>
<proteinExistence type="predicted"/>
<dbReference type="InterPro" id="IPR001867">
    <property type="entry name" value="OmpR/PhoB-type_DNA-bd"/>
</dbReference>
<name>A0ABT5VAJ9_9BACI</name>
<keyword evidence="11" id="KW-1185">Reference proteome</keyword>
<comment type="caution">
    <text evidence="10">The sequence shown here is derived from an EMBL/GenBank/DDBJ whole genome shotgun (WGS) entry which is preliminary data.</text>
</comment>
<dbReference type="SMART" id="SM00862">
    <property type="entry name" value="Trans_reg_C"/>
    <property type="match status" value="1"/>
</dbReference>
<dbReference type="PANTHER" id="PTHR48111">
    <property type="entry name" value="REGULATOR OF RPOS"/>
    <property type="match status" value="1"/>
</dbReference>
<evidence type="ECO:0000259" key="9">
    <source>
        <dbReference type="PROSITE" id="PS51755"/>
    </source>
</evidence>
<dbReference type="Gene3D" id="6.10.250.690">
    <property type="match status" value="1"/>
</dbReference>
<dbReference type="Gene3D" id="3.40.50.2300">
    <property type="match status" value="1"/>
</dbReference>
<dbReference type="EMBL" id="JAOTPO010000002">
    <property type="protein sequence ID" value="MDE5412492.1"/>
    <property type="molecule type" value="Genomic_DNA"/>
</dbReference>
<protein>
    <submittedName>
        <fullName evidence="10">Response regulator transcription factor</fullName>
    </submittedName>
</protein>
<dbReference type="PROSITE" id="PS51755">
    <property type="entry name" value="OMPR_PHOB"/>
    <property type="match status" value="1"/>
</dbReference>
<dbReference type="InterPro" id="IPR011006">
    <property type="entry name" value="CheY-like_superfamily"/>
</dbReference>
<keyword evidence="3" id="KW-0805">Transcription regulation</keyword>
<keyword evidence="2" id="KW-0902">Two-component regulatory system</keyword>
<dbReference type="Pfam" id="PF00486">
    <property type="entry name" value="Trans_reg_C"/>
    <property type="match status" value="1"/>
</dbReference>
<dbReference type="Pfam" id="PF00072">
    <property type="entry name" value="Response_reg"/>
    <property type="match status" value="1"/>
</dbReference>
<evidence type="ECO:0000256" key="6">
    <source>
        <dbReference type="PROSITE-ProRule" id="PRU00169"/>
    </source>
</evidence>
<dbReference type="InterPro" id="IPR036388">
    <property type="entry name" value="WH-like_DNA-bd_sf"/>
</dbReference>
<keyword evidence="5" id="KW-0804">Transcription</keyword>
<dbReference type="RefSeq" id="WP_275117123.1">
    <property type="nucleotide sequence ID" value="NZ_JAOTPO010000002.1"/>
</dbReference>